<dbReference type="InterPro" id="IPR047135">
    <property type="entry name" value="YsiQ"/>
</dbReference>
<dbReference type="EMBL" id="JAQAGZ010000005">
    <property type="protein sequence ID" value="MCZ8512691.1"/>
    <property type="molecule type" value="Genomic_DNA"/>
</dbReference>
<comment type="caution">
    <text evidence="8">The sequence shown here is derived from an EMBL/GenBank/DDBJ whole genome shotgun (WGS) entry which is preliminary data.</text>
</comment>
<keyword evidence="2" id="KW-0813">Transport</keyword>
<protein>
    <submittedName>
        <fullName evidence="8">MATE family efflux transporter</fullName>
    </submittedName>
</protein>
<comment type="subcellular location">
    <subcellularLocation>
        <location evidence="1">Cell membrane</location>
        <topology evidence="1">Multi-pass membrane protein</topology>
    </subcellularLocation>
</comment>
<keyword evidence="9" id="KW-1185">Reference proteome</keyword>
<dbReference type="InterPro" id="IPR048279">
    <property type="entry name" value="MdtK-like"/>
</dbReference>
<feature type="transmembrane region" description="Helical" evidence="7">
    <location>
        <begin position="84"/>
        <end position="108"/>
    </location>
</feature>
<evidence type="ECO:0000256" key="6">
    <source>
        <dbReference type="ARBA" id="ARBA00023136"/>
    </source>
</evidence>
<evidence type="ECO:0000256" key="5">
    <source>
        <dbReference type="ARBA" id="ARBA00022989"/>
    </source>
</evidence>
<keyword evidence="5 7" id="KW-1133">Transmembrane helix</keyword>
<dbReference type="Pfam" id="PF01554">
    <property type="entry name" value="MatE"/>
    <property type="match status" value="2"/>
</dbReference>
<reference evidence="8 9" key="1">
    <citation type="submission" date="2022-12" db="EMBL/GenBank/DDBJ databases">
        <title>Draft genome sequence of Paenibacillus sp. dW9.</title>
        <authorList>
            <person name="Choi E.-W."/>
            <person name="Kim D.-U."/>
        </authorList>
    </citation>
    <scope>NUCLEOTIDE SEQUENCE [LARGE SCALE GENOMIC DNA]</scope>
    <source>
        <strain evidence="9">dW9</strain>
    </source>
</reference>
<dbReference type="RefSeq" id="WP_269881137.1">
    <property type="nucleotide sequence ID" value="NZ_JAQAGZ010000005.1"/>
</dbReference>
<gene>
    <name evidence="8" type="ORF">O9H85_09745</name>
</gene>
<feature type="transmembrane region" description="Helical" evidence="7">
    <location>
        <begin position="200"/>
        <end position="220"/>
    </location>
</feature>
<dbReference type="InterPro" id="IPR002528">
    <property type="entry name" value="MATE_fam"/>
</dbReference>
<keyword evidence="3" id="KW-1003">Cell membrane</keyword>
<accession>A0ABT4Q7B9</accession>
<dbReference type="Proteomes" id="UP001527882">
    <property type="component" value="Unassembled WGS sequence"/>
</dbReference>
<evidence type="ECO:0000256" key="4">
    <source>
        <dbReference type="ARBA" id="ARBA00022692"/>
    </source>
</evidence>
<dbReference type="PANTHER" id="PTHR42925">
    <property type="entry name" value="MULTIDRUG AND TOXIN EFFLUX PROTEIN MATE FAMILY"/>
    <property type="match status" value="1"/>
</dbReference>
<sequence length="452" mass="49643">MKDPAKLTLWGLGWPIMIEMFLQFMIGTVDTLMVSRISDEAVAAVGICNQFFQVVLVLFVTIDSGMGVVVAQKLGAGRTEEARSAAITALILNMLIGLVLSLILLFAAEPMARLLQVPEAVMPLAVPYLSIVGGGTFFTVVVLTLNTVIRNTGNTRGPMVIGIGMNLLHIVGNALFIYGALGFPKWGLSGVAWSTNFSRIAALLFLFYIFRQAFPVLIRIRDLKKIDVPILKEITRIGWPMSINAASWTFTQMIIFSIIAMMGVHELAARTYMNTIESFSFLCGWSLAMAVQIQIAHLYGAGRIEEAYRAAWKAFYAGLAVVMTNTLLMYVFGKQILHIFTGDTDIVRIGLVLLGMNLLLQPGKMVNMAFGNALTAVGDTRFIMASGFFSLWVISVGVSYWLGLTLGWGLVGVYIAMISDEAMRGLFSVIRWKRKSWYGAARPAAARFTEAR</sequence>
<evidence type="ECO:0000256" key="2">
    <source>
        <dbReference type="ARBA" id="ARBA00022448"/>
    </source>
</evidence>
<organism evidence="8 9">
    <name type="scientific">Paenibacillus gyeongsangnamensis</name>
    <dbReference type="NCBI Taxonomy" id="3388067"/>
    <lineage>
        <taxon>Bacteria</taxon>
        <taxon>Bacillati</taxon>
        <taxon>Bacillota</taxon>
        <taxon>Bacilli</taxon>
        <taxon>Bacillales</taxon>
        <taxon>Paenibacillaceae</taxon>
        <taxon>Paenibacillus</taxon>
    </lineage>
</organism>
<keyword evidence="6 7" id="KW-0472">Membrane</keyword>
<keyword evidence="4 7" id="KW-0812">Transmembrane</keyword>
<feature type="transmembrane region" description="Helical" evidence="7">
    <location>
        <begin position="279"/>
        <end position="302"/>
    </location>
</feature>
<dbReference type="CDD" id="cd13134">
    <property type="entry name" value="MATE_like_8"/>
    <property type="match status" value="1"/>
</dbReference>
<feature type="transmembrane region" description="Helical" evidence="7">
    <location>
        <begin position="241"/>
        <end position="264"/>
    </location>
</feature>
<proteinExistence type="predicted"/>
<evidence type="ECO:0000256" key="3">
    <source>
        <dbReference type="ARBA" id="ARBA00022475"/>
    </source>
</evidence>
<feature type="transmembrane region" description="Helical" evidence="7">
    <location>
        <begin position="51"/>
        <end position="72"/>
    </location>
</feature>
<dbReference type="PANTHER" id="PTHR42925:SF2">
    <property type="entry name" value="NA+ DRIVEN MULTIDRUG EFFLUX PUMP"/>
    <property type="match status" value="1"/>
</dbReference>
<feature type="transmembrane region" description="Helical" evidence="7">
    <location>
        <begin position="7"/>
        <end position="26"/>
    </location>
</feature>
<evidence type="ECO:0000313" key="9">
    <source>
        <dbReference type="Proteomes" id="UP001527882"/>
    </source>
</evidence>
<evidence type="ECO:0000313" key="8">
    <source>
        <dbReference type="EMBL" id="MCZ8512691.1"/>
    </source>
</evidence>
<name>A0ABT4Q7B9_9BACL</name>
<evidence type="ECO:0000256" key="7">
    <source>
        <dbReference type="SAM" id="Phobius"/>
    </source>
</evidence>
<feature type="transmembrane region" description="Helical" evidence="7">
    <location>
        <begin position="128"/>
        <end position="148"/>
    </location>
</feature>
<evidence type="ECO:0000256" key="1">
    <source>
        <dbReference type="ARBA" id="ARBA00004651"/>
    </source>
</evidence>
<dbReference type="PIRSF" id="PIRSF006603">
    <property type="entry name" value="DinF"/>
    <property type="match status" value="1"/>
</dbReference>
<feature type="transmembrane region" description="Helical" evidence="7">
    <location>
        <begin position="314"/>
        <end position="333"/>
    </location>
</feature>
<dbReference type="NCBIfam" id="TIGR00797">
    <property type="entry name" value="matE"/>
    <property type="match status" value="1"/>
</dbReference>
<feature type="transmembrane region" description="Helical" evidence="7">
    <location>
        <begin position="160"/>
        <end position="180"/>
    </location>
</feature>